<evidence type="ECO:0000256" key="1">
    <source>
        <dbReference type="SAM" id="MobiDB-lite"/>
    </source>
</evidence>
<dbReference type="EMBL" id="CP138359">
    <property type="protein sequence ID" value="WPF82201.1"/>
    <property type="molecule type" value="Genomic_DNA"/>
</dbReference>
<dbReference type="Proteomes" id="UP001304340">
    <property type="component" value="Chromosome"/>
</dbReference>
<feature type="compositionally biased region" description="Basic and acidic residues" evidence="1">
    <location>
        <begin position="306"/>
        <end position="318"/>
    </location>
</feature>
<dbReference type="GO" id="GO:0005886">
    <property type="term" value="C:plasma membrane"/>
    <property type="evidence" value="ECO:0007669"/>
    <property type="project" value="TreeGrafter"/>
</dbReference>
<keyword evidence="2" id="KW-1133">Transmembrane helix</keyword>
<dbReference type="PANTHER" id="PTHR34989:SF1">
    <property type="entry name" value="PROTEIN HDED"/>
    <property type="match status" value="1"/>
</dbReference>
<dbReference type="Pfam" id="PF03729">
    <property type="entry name" value="DUF308"/>
    <property type="match status" value="2"/>
</dbReference>
<sequence>MARTTATKSTPGGAGADGGTQGIELRKARGLWIMPLIRGLLLVLLGLLLMVQPLGTLDRLIMLFGVFLLLDGVVAAVQGLVNRDQIGWRWWLVQGAVDVVFAVLVLVWPSATALVLFYLLVVWTLVLGVAAIAGAVALVRNRDLGWPWLLTIGLLSTLFGFLLVTRSQDASAALELVTVVFGIYAFVSGAVHIVSVFAIRSVAQEIDRALTGRSLVVDAMAARQVAAREAAEERAEAKAAASAEKKAEKQAAKEHGREGDRAARDRKVIHLPDGSEEQHGSGAPGASGAVGTGGTAGAARTGETSAEAHDRRLDDERAAAGFPDSPGIVEAPHPVVLDDQGSGRIPARTDRDGGAQAPTPTTPAPAPAADDEVFDVAATGDDQPRTTSNPGTSTTGTTGSQSPEDEAPPRA</sequence>
<dbReference type="RefSeq" id="WP_319157402.1">
    <property type="nucleotide sequence ID" value="NZ_CP138359.1"/>
</dbReference>
<evidence type="ECO:0000256" key="2">
    <source>
        <dbReference type="SAM" id="Phobius"/>
    </source>
</evidence>
<feature type="compositionally biased region" description="Low complexity" evidence="1">
    <location>
        <begin position="386"/>
        <end position="400"/>
    </location>
</feature>
<feature type="compositionally biased region" description="Basic and acidic residues" evidence="1">
    <location>
        <begin position="236"/>
        <end position="270"/>
    </location>
</feature>
<dbReference type="PANTHER" id="PTHR34989">
    <property type="entry name" value="PROTEIN HDED"/>
    <property type="match status" value="1"/>
</dbReference>
<protein>
    <submittedName>
        <fullName evidence="3">DUF308 domain-containing protein</fullName>
    </submittedName>
</protein>
<evidence type="ECO:0000313" key="4">
    <source>
        <dbReference type="Proteomes" id="UP001304340"/>
    </source>
</evidence>
<dbReference type="InterPro" id="IPR052712">
    <property type="entry name" value="Acid_resist_chaperone_HdeD"/>
</dbReference>
<dbReference type="InterPro" id="IPR005325">
    <property type="entry name" value="DUF308_memb"/>
</dbReference>
<name>A0AAF1BXW9_9MICO</name>
<feature type="transmembrane region" description="Helical" evidence="2">
    <location>
        <begin position="36"/>
        <end position="54"/>
    </location>
</feature>
<dbReference type="AlphaFoldDB" id="A0AAF1BXW9"/>
<keyword evidence="2" id="KW-0812">Transmembrane</keyword>
<keyword evidence="2" id="KW-0472">Membrane</keyword>
<keyword evidence="4" id="KW-1185">Reference proteome</keyword>
<proteinExistence type="predicted"/>
<feature type="transmembrane region" description="Helical" evidence="2">
    <location>
        <begin position="115"/>
        <end position="139"/>
    </location>
</feature>
<feature type="transmembrane region" description="Helical" evidence="2">
    <location>
        <begin position="88"/>
        <end position="109"/>
    </location>
</feature>
<feature type="transmembrane region" description="Helical" evidence="2">
    <location>
        <begin position="146"/>
        <end position="164"/>
    </location>
</feature>
<feature type="transmembrane region" description="Helical" evidence="2">
    <location>
        <begin position="176"/>
        <end position="199"/>
    </location>
</feature>
<accession>A0AAF1BXW9</accession>
<dbReference type="KEGG" id="sbil:SANBI_003543"/>
<feature type="compositionally biased region" description="Gly residues" evidence="1">
    <location>
        <begin position="282"/>
        <end position="296"/>
    </location>
</feature>
<evidence type="ECO:0000313" key="3">
    <source>
        <dbReference type="EMBL" id="WPF82201.1"/>
    </source>
</evidence>
<reference evidence="4" key="1">
    <citation type="submission" date="2023-11" db="EMBL/GenBank/DDBJ databases">
        <authorList>
            <person name="Helweg L.P."/>
            <person name="Kiel A."/>
            <person name="Hitz F."/>
            <person name="Ruckert-Reed C."/>
            <person name="Busche T."/>
            <person name="Kaltschmidt B."/>
            <person name="Kaltschmidt C."/>
        </authorList>
    </citation>
    <scope>NUCLEOTIDE SEQUENCE [LARGE SCALE GENOMIC DNA]</scope>
    <source>
        <strain evidence="4">4.1</strain>
    </source>
</reference>
<feature type="transmembrane region" description="Helical" evidence="2">
    <location>
        <begin position="60"/>
        <end position="81"/>
    </location>
</feature>
<feature type="region of interest" description="Disordered" evidence="1">
    <location>
        <begin position="236"/>
        <end position="411"/>
    </location>
</feature>
<gene>
    <name evidence="3" type="ORF">SANBI_003543</name>
</gene>
<organism evidence="3 4">
    <name type="scientific">Sanguibacter biliveldensis</name>
    <dbReference type="NCBI Taxonomy" id="3030830"/>
    <lineage>
        <taxon>Bacteria</taxon>
        <taxon>Bacillati</taxon>
        <taxon>Actinomycetota</taxon>
        <taxon>Actinomycetes</taxon>
        <taxon>Micrococcales</taxon>
        <taxon>Sanguibacteraceae</taxon>
        <taxon>Sanguibacter</taxon>
    </lineage>
</organism>